<evidence type="ECO:0000256" key="2">
    <source>
        <dbReference type="ARBA" id="ARBA00022723"/>
    </source>
</evidence>
<evidence type="ECO:0000313" key="9">
    <source>
        <dbReference type="Proteomes" id="UP000724672"/>
    </source>
</evidence>
<dbReference type="GO" id="GO:0046872">
    <property type="term" value="F:metal ion binding"/>
    <property type="evidence" value="ECO:0007669"/>
    <property type="project" value="UniProtKB-UniRule"/>
</dbReference>
<protein>
    <submittedName>
        <fullName evidence="8">M3 family oligoendopeptidase</fullName>
    </submittedName>
</protein>
<evidence type="ECO:0000256" key="1">
    <source>
        <dbReference type="ARBA" id="ARBA00022670"/>
    </source>
</evidence>
<organism evidence="8 9">
    <name type="scientific">Anaeromonas frigoriresistens</name>
    <dbReference type="NCBI Taxonomy" id="2683708"/>
    <lineage>
        <taxon>Bacteria</taxon>
        <taxon>Bacillati</taxon>
        <taxon>Bacillota</taxon>
        <taxon>Tissierellia</taxon>
        <taxon>Tissierellales</taxon>
        <taxon>Thermohalobacteraceae</taxon>
        <taxon>Anaeromonas</taxon>
    </lineage>
</organism>
<accession>A0A942UZX2</accession>
<dbReference type="PANTHER" id="PTHR11804">
    <property type="entry name" value="PROTEASE M3 THIMET OLIGOPEPTIDASE-RELATED"/>
    <property type="match status" value="1"/>
</dbReference>
<reference evidence="8" key="1">
    <citation type="submission" date="2019-12" db="EMBL/GenBank/DDBJ databases">
        <title>Clostridiaceae gen. nov. sp. nov., isolated from sediment in Xinjiang, China.</title>
        <authorList>
            <person name="Zhang R."/>
        </authorList>
    </citation>
    <scope>NUCLEOTIDE SEQUENCE</scope>
    <source>
        <strain evidence="8">D2Q-11</strain>
    </source>
</reference>
<evidence type="ECO:0000256" key="6">
    <source>
        <dbReference type="RuleBase" id="RU003435"/>
    </source>
</evidence>
<evidence type="ECO:0000256" key="4">
    <source>
        <dbReference type="ARBA" id="ARBA00022833"/>
    </source>
</evidence>
<dbReference type="Proteomes" id="UP000724672">
    <property type="component" value="Unassembled WGS sequence"/>
</dbReference>
<keyword evidence="3 6" id="KW-0378">Hydrolase</keyword>
<feature type="domain" description="Peptidase M3A/M3B catalytic" evidence="7">
    <location>
        <begin position="166"/>
        <end position="269"/>
    </location>
</feature>
<comment type="similarity">
    <text evidence="6">Belongs to the peptidase M3 family.</text>
</comment>
<comment type="caution">
    <text evidence="8">The sequence shown here is derived from an EMBL/GenBank/DDBJ whole genome shotgun (WGS) entry which is preliminary data.</text>
</comment>
<dbReference type="EMBL" id="WSFT01000036">
    <property type="protein sequence ID" value="MBS4538632.1"/>
    <property type="molecule type" value="Genomic_DNA"/>
</dbReference>
<keyword evidence="5 6" id="KW-0482">Metalloprotease</keyword>
<dbReference type="GO" id="GO:0004222">
    <property type="term" value="F:metalloendopeptidase activity"/>
    <property type="evidence" value="ECO:0007669"/>
    <property type="project" value="InterPro"/>
</dbReference>
<gene>
    <name evidence="8" type="ORF">GOQ27_09160</name>
</gene>
<keyword evidence="2 6" id="KW-0479">Metal-binding</keyword>
<dbReference type="PANTHER" id="PTHR11804:SF28">
    <property type="entry name" value="OLIGOENDOPEPTIDASE F"/>
    <property type="match status" value="1"/>
</dbReference>
<name>A0A942UZX2_9FIRM</name>
<dbReference type="InterPro" id="IPR011976">
    <property type="entry name" value="Pept_M3B_oligopep-rel"/>
</dbReference>
<proteinExistence type="inferred from homology"/>
<dbReference type="NCBIfam" id="TIGR02289">
    <property type="entry name" value="M3_not_pepF"/>
    <property type="match status" value="1"/>
</dbReference>
<evidence type="ECO:0000256" key="5">
    <source>
        <dbReference type="ARBA" id="ARBA00023049"/>
    </source>
</evidence>
<dbReference type="Pfam" id="PF01432">
    <property type="entry name" value="Peptidase_M3"/>
    <property type="match status" value="2"/>
</dbReference>
<evidence type="ECO:0000313" key="8">
    <source>
        <dbReference type="EMBL" id="MBS4538632.1"/>
    </source>
</evidence>
<keyword evidence="4 6" id="KW-0862">Zinc</keyword>
<dbReference type="GO" id="GO:0006508">
    <property type="term" value="P:proteolysis"/>
    <property type="evidence" value="ECO:0007669"/>
    <property type="project" value="UniProtKB-KW"/>
</dbReference>
<dbReference type="AlphaFoldDB" id="A0A942UZX2"/>
<comment type="cofactor">
    <cofactor evidence="6">
        <name>Zn(2+)</name>
        <dbReference type="ChEBI" id="CHEBI:29105"/>
    </cofactor>
    <text evidence="6">Binds 1 zinc ion.</text>
</comment>
<keyword evidence="1 6" id="KW-0645">Protease</keyword>
<feature type="domain" description="Peptidase M3A/M3B catalytic" evidence="7">
    <location>
        <begin position="308"/>
        <end position="546"/>
    </location>
</feature>
<dbReference type="InterPro" id="IPR001567">
    <property type="entry name" value="Pept_M3A_M3B_dom"/>
</dbReference>
<dbReference type="CDD" id="cd09606">
    <property type="entry name" value="M3B_PepF"/>
    <property type="match status" value="1"/>
</dbReference>
<dbReference type="GO" id="GO:0006518">
    <property type="term" value="P:peptide metabolic process"/>
    <property type="evidence" value="ECO:0007669"/>
    <property type="project" value="TreeGrafter"/>
</dbReference>
<dbReference type="InterPro" id="IPR045090">
    <property type="entry name" value="Pept_M3A_M3B"/>
</dbReference>
<evidence type="ECO:0000256" key="3">
    <source>
        <dbReference type="ARBA" id="ARBA00022801"/>
    </source>
</evidence>
<dbReference type="RefSeq" id="WP_203366553.1">
    <property type="nucleotide sequence ID" value="NZ_WSFT01000036.1"/>
</dbReference>
<keyword evidence="9" id="KW-1185">Reference proteome</keyword>
<sequence length="565" mass="66831">MLKFSDYKYERPNMESLEKGFNELIEKFNSADCSETQNSIMKEINNLRNTFETMENLVLIRHTIDTNDEFYDKEKDFMDDATPTYQGLVSKFYKALTESKFRGELEKKWGKQIFSIADLQLKTFAPEIIEDLKKENKLSSQYTKLRASAKIEFEGEERNLSQMGPFMQSKDRETRKKAQEAFNKFFEENEEKFDQIYDEMVKVRHKIAKKLRYENFIQLGYDRLTRSDYNAEMVANYRKQVLEDIVPIANKLKERQLNRLGLDDLKYYDESLEFLTGNATPKGDHDWMIENGKKMYKELSPETDEFFNYMVQKELLDLMAKKGKAGGGYCTFIADYKSPFIFSNFNGTSDDVDVLTHEAGHAFQVYSSRNYELPEYVWPTLEACEIHSMSMEFFAWPWMESFFKEDVEKYKFSHLSGALLFIPYGVTVDEFQHFVYENPTATPEERKLKWREIEKKYLPNRDYEDNDFLERGGYWFRQGHIFGNPFYYIDYTLAQVCAFQYWVKSRENKEEAWSSYLKLCQAGGSRSFLELVELAELDNPFEDGSIAKITGPIEEWLNTVEDNKL</sequence>
<evidence type="ECO:0000259" key="7">
    <source>
        <dbReference type="Pfam" id="PF01432"/>
    </source>
</evidence>
<dbReference type="SUPFAM" id="SSF55486">
    <property type="entry name" value="Metalloproteases ('zincins'), catalytic domain"/>
    <property type="match status" value="1"/>
</dbReference>
<dbReference type="Gene3D" id="1.10.1370.30">
    <property type="match status" value="1"/>
</dbReference>